<evidence type="ECO:0000256" key="4">
    <source>
        <dbReference type="PROSITE-ProRule" id="PRU00335"/>
    </source>
</evidence>
<evidence type="ECO:0000256" key="1">
    <source>
        <dbReference type="ARBA" id="ARBA00023015"/>
    </source>
</evidence>
<protein>
    <submittedName>
        <fullName evidence="6">TetR/AcrR family transcriptional repressor of nem operon</fullName>
    </submittedName>
</protein>
<dbReference type="RefSeq" id="WP_184168768.1">
    <property type="nucleotide sequence ID" value="NZ_JACHLN010000003.1"/>
</dbReference>
<dbReference type="PANTHER" id="PTHR47506">
    <property type="entry name" value="TRANSCRIPTIONAL REGULATORY PROTEIN"/>
    <property type="match status" value="1"/>
</dbReference>
<dbReference type="InterPro" id="IPR001647">
    <property type="entry name" value="HTH_TetR"/>
</dbReference>
<keyword evidence="7" id="KW-1185">Reference proteome</keyword>
<dbReference type="AlphaFoldDB" id="A0A7W7K450"/>
<feature type="DNA-binding region" description="H-T-H motif" evidence="4">
    <location>
        <begin position="32"/>
        <end position="51"/>
    </location>
</feature>
<proteinExistence type="predicted"/>
<keyword evidence="1" id="KW-0805">Transcription regulation</keyword>
<evidence type="ECO:0000259" key="5">
    <source>
        <dbReference type="PROSITE" id="PS50977"/>
    </source>
</evidence>
<dbReference type="Pfam" id="PF00440">
    <property type="entry name" value="TetR_N"/>
    <property type="match status" value="1"/>
</dbReference>
<dbReference type="PANTHER" id="PTHR47506:SF7">
    <property type="entry name" value="TRANSCRIPTIONAL REGULATORY PROTEIN"/>
    <property type="match status" value="1"/>
</dbReference>
<dbReference type="Gene3D" id="1.10.10.60">
    <property type="entry name" value="Homeodomain-like"/>
    <property type="match status" value="1"/>
</dbReference>
<feature type="domain" description="HTH tetR-type" evidence="5">
    <location>
        <begin position="9"/>
        <end position="69"/>
    </location>
</feature>
<accession>A0A7W7K450</accession>
<organism evidence="6 7">
    <name type="scientific">Sphingomonas kyeonggiensis</name>
    <dbReference type="NCBI Taxonomy" id="1268553"/>
    <lineage>
        <taxon>Bacteria</taxon>
        <taxon>Pseudomonadati</taxon>
        <taxon>Pseudomonadota</taxon>
        <taxon>Alphaproteobacteria</taxon>
        <taxon>Sphingomonadales</taxon>
        <taxon>Sphingomonadaceae</taxon>
        <taxon>Sphingomonas</taxon>
    </lineage>
</organism>
<name>A0A7W7K450_9SPHN</name>
<keyword evidence="2 4" id="KW-0238">DNA-binding</keyword>
<evidence type="ECO:0000313" key="6">
    <source>
        <dbReference type="EMBL" id="MBB4840291.1"/>
    </source>
</evidence>
<dbReference type="InterPro" id="IPR036271">
    <property type="entry name" value="Tet_transcr_reg_TetR-rel_C_sf"/>
</dbReference>
<dbReference type="EMBL" id="JACHLN010000003">
    <property type="protein sequence ID" value="MBB4840291.1"/>
    <property type="molecule type" value="Genomic_DNA"/>
</dbReference>
<keyword evidence="3" id="KW-0804">Transcription</keyword>
<evidence type="ECO:0000313" key="7">
    <source>
        <dbReference type="Proteomes" id="UP000575241"/>
    </source>
</evidence>
<dbReference type="GO" id="GO:0003677">
    <property type="term" value="F:DNA binding"/>
    <property type="evidence" value="ECO:0007669"/>
    <property type="project" value="UniProtKB-UniRule"/>
</dbReference>
<evidence type="ECO:0000256" key="3">
    <source>
        <dbReference type="ARBA" id="ARBA00023163"/>
    </source>
</evidence>
<reference evidence="6 7" key="1">
    <citation type="submission" date="2020-08" db="EMBL/GenBank/DDBJ databases">
        <title>Functional genomics of gut bacteria from endangered species of beetles.</title>
        <authorList>
            <person name="Carlos-Shanley C."/>
        </authorList>
    </citation>
    <scope>NUCLEOTIDE SEQUENCE [LARGE SCALE GENOMIC DNA]</scope>
    <source>
        <strain evidence="6 7">S00224</strain>
    </source>
</reference>
<sequence>MRYGREHRELTRLKILKEAAAAIRAKGPEGVGVSALMKQAGLTHGGFYAHFASKDALVAEAIGVMFEEARSRFDWALAEADPRAALDKYVGFYLSPLHRDARGRGCPVAALSGDMARLEPAARERFGQGSTALAHRLGEALARHGIANAPAAGRSMLAELVGALLLSRTVTDPAESDAILADSASAIRARYQLEIQA</sequence>
<dbReference type="SUPFAM" id="SSF46689">
    <property type="entry name" value="Homeodomain-like"/>
    <property type="match status" value="1"/>
</dbReference>
<gene>
    <name evidence="6" type="ORF">HNP52_003383</name>
</gene>
<dbReference type="PRINTS" id="PR00455">
    <property type="entry name" value="HTHTETR"/>
</dbReference>
<evidence type="ECO:0000256" key="2">
    <source>
        <dbReference type="ARBA" id="ARBA00023125"/>
    </source>
</evidence>
<dbReference type="InterPro" id="IPR009057">
    <property type="entry name" value="Homeodomain-like_sf"/>
</dbReference>
<dbReference type="Proteomes" id="UP000575241">
    <property type="component" value="Unassembled WGS sequence"/>
</dbReference>
<dbReference type="SUPFAM" id="SSF48498">
    <property type="entry name" value="Tetracyclin repressor-like, C-terminal domain"/>
    <property type="match status" value="1"/>
</dbReference>
<dbReference type="PROSITE" id="PS50977">
    <property type="entry name" value="HTH_TETR_2"/>
    <property type="match status" value="1"/>
</dbReference>
<dbReference type="Gene3D" id="1.10.357.10">
    <property type="entry name" value="Tetracycline Repressor, domain 2"/>
    <property type="match status" value="1"/>
</dbReference>
<comment type="caution">
    <text evidence="6">The sequence shown here is derived from an EMBL/GenBank/DDBJ whole genome shotgun (WGS) entry which is preliminary data.</text>
</comment>